<dbReference type="Gene3D" id="1.20.1440.60">
    <property type="entry name" value="23S rRNA-intervening sequence"/>
    <property type="match status" value="1"/>
</dbReference>
<name>A0A0G1FJ24_9BACT</name>
<dbReference type="PANTHER" id="PTHR38471:SF2">
    <property type="entry name" value="FOUR HELIX BUNDLE PROTEIN"/>
    <property type="match status" value="1"/>
</dbReference>
<dbReference type="InterPro" id="IPR036583">
    <property type="entry name" value="23S_rRNA_IVS_sf"/>
</dbReference>
<gene>
    <name evidence="1" type="ORF">UV61_C0006G0049</name>
</gene>
<dbReference type="PANTHER" id="PTHR38471">
    <property type="entry name" value="FOUR HELIX BUNDLE PROTEIN"/>
    <property type="match status" value="1"/>
</dbReference>
<comment type="caution">
    <text evidence="1">The sequence shown here is derived from an EMBL/GenBank/DDBJ whole genome shotgun (WGS) entry which is preliminary data.</text>
</comment>
<dbReference type="Proteomes" id="UP000034050">
    <property type="component" value="Unassembled WGS sequence"/>
</dbReference>
<evidence type="ECO:0008006" key="3">
    <source>
        <dbReference type="Google" id="ProtNLM"/>
    </source>
</evidence>
<dbReference type="NCBIfam" id="TIGR02436">
    <property type="entry name" value="four helix bundle protein"/>
    <property type="match status" value="1"/>
</dbReference>
<dbReference type="SUPFAM" id="SSF158446">
    <property type="entry name" value="IVS-encoded protein-like"/>
    <property type="match status" value="1"/>
</dbReference>
<dbReference type="STRING" id="1618446.UV61_C0006G0049"/>
<dbReference type="AlphaFoldDB" id="A0A0G1FJ24"/>
<dbReference type="Pfam" id="PF05635">
    <property type="entry name" value="23S_rRNA_IVP"/>
    <property type="match status" value="1"/>
</dbReference>
<dbReference type="EMBL" id="LCFD01000006">
    <property type="protein sequence ID" value="KKS86848.1"/>
    <property type="molecule type" value="Genomic_DNA"/>
</dbReference>
<sequence>MRFLKLADITAYRKSFDLSNTAWKIIIKWDYFAKDTVGKQFCRAIDSVSANVAEGFGRYHRKDKEKFYYNARGSVYESLDWLQKSKVRDLITETEYKQMFQVLSELPKDVNTLIRYTEQRLTK</sequence>
<organism evidence="1 2">
    <name type="scientific">Candidatus Gottesmanbacteria bacterium GW2011_GWB1_43_11</name>
    <dbReference type="NCBI Taxonomy" id="1618446"/>
    <lineage>
        <taxon>Bacteria</taxon>
        <taxon>Candidatus Gottesmaniibacteriota</taxon>
    </lineage>
</organism>
<dbReference type="InterPro" id="IPR012657">
    <property type="entry name" value="23S_rRNA-intervening_sequence"/>
</dbReference>
<protein>
    <recommendedName>
        <fullName evidence="3">Four helix bundle protein</fullName>
    </recommendedName>
</protein>
<evidence type="ECO:0000313" key="1">
    <source>
        <dbReference type="EMBL" id="KKS86848.1"/>
    </source>
</evidence>
<accession>A0A0G1FJ24</accession>
<reference evidence="1 2" key="1">
    <citation type="journal article" date="2015" name="Nature">
        <title>rRNA introns, odd ribosomes, and small enigmatic genomes across a large radiation of phyla.</title>
        <authorList>
            <person name="Brown C.T."/>
            <person name="Hug L.A."/>
            <person name="Thomas B.C."/>
            <person name="Sharon I."/>
            <person name="Castelle C.J."/>
            <person name="Singh A."/>
            <person name="Wilkins M.J."/>
            <person name="Williams K.H."/>
            <person name="Banfield J.F."/>
        </authorList>
    </citation>
    <scope>NUCLEOTIDE SEQUENCE [LARGE SCALE GENOMIC DNA]</scope>
</reference>
<proteinExistence type="predicted"/>
<evidence type="ECO:0000313" key="2">
    <source>
        <dbReference type="Proteomes" id="UP000034050"/>
    </source>
</evidence>